<keyword evidence="9" id="KW-1185">Reference proteome</keyword>
<dbReference type="GO" id="GO:0005524">
    <property type="term" value="F:ATP binding"/>
    <property type="evidence" value="ECO:0007669"/>
    <property type="project" value="UniProtKB-KW"/>
</dbReference>
<dbReference type="SUPFAM" id="SSF52540">
    <property type="entry name" value="P-loop containing nucleoside triphosphate hydrolases"/>
    <property type="match status" value="2"/>
</dbReference>
<dbReference type="Pfam" id="PF07724">
    <property type="entry name" value="AAA_2"/>
    <property type="match status" value="1"/>
</dbReference>
<dbReference type="InterPro" id="IPR036628">
    <property type="entry name" value="Clp_N_dom_sf"/>
</dbReference>
<evidence type="ECO:0000259" key="7">
    <source>
        <dbReference type="PROSITE" id="PS51903"/>
    </source>
</evidence>
<organism evidence="8 9">
    <name type="scientific">Harryflintia acetispora</name>
    <dbReference type="NCBI Taxonomy" id="1849041"/>
    <lineage>
        <taxon>Bacteria</taxon>
        <taxon>Bacillati</taxon>
        <taxon>Bacillota</taxon>
        <taxon>Clostridia</taxon>
        <taxon>Eubacteriales</taxon>
        <taxon>Oscillospiraceae</taxon>
        <taxon>Harryflintia</taxon>
    </lineage>
</organism>
<evidence type="ECO:0000313" key="9">
    <source>
        <dbReference type="Proteomes" id="UP000294682"/>
    </source>
</evidence>
<evidence type="ECO:0000313" key="8">
    <source>
        <dbReference type="EMBL" id="TCL45352.1"/>
    </source>
</evidence>
<keyword evidence="2 6" id="KW-0547">Nucleotide-binding</keyword>
<evidence type="ECO:0000256" key="2">
    <source>
        <dbReference type="ARBA" id="ARBA00022741"/>
    </source>
</evidence>
<dbReference type="InterPro" id="IPR001270">
    <property type="entry name" value="ClpA/B"/>
</dbReference>
<dbReference type="SMART" id="SM00382">
    <property type="entry name" value="AAA"/>
    <property type="match status" value="2"/>
</dbReference>
<dbReference type="InterPro" id="IPR004176">
    <property type="entry name" value="Clp_R_N"/>
</dbReference>
<dbReference type="GO" id="GO:0005737">
    <property type="term" value="C:cytoplasm"/>
    <property type="evidence" value="ECO:0007669"/>
    <property type="project" value="TreeGrafter"/>
</dbReference>
<keyword evidence="3 6" id="KW-0067">ATP-binding</keyword>
<dbReference type="Pfam" id="PF02861">
    <property type="entry name" value="Clp_N"/>
    <property type="match status" value="1"/>
</dbReference>
<dbReference type="PROSITE" id="PS00871">
    <property type="entry name" value="CLPAB_2"/>
    <property type="match status" value="1"/>
</dbReference>
<dbReference type="InterPro" id="IPR027417">
    <property type="entry name" value="P-loop_NTPase"/>
</dbReference>
<keyword evidence="8" id="KW-0378">Hydrolase</keyword>
<dbReference type="PROSITE" id="PS00870">
    <property type="entry name" value="CLPAB_1"/>
    <property type="match status" value="1"/>
</dbReference>
<dbReference type="SUPFAM" id="SSF81923">
    <property type="entry name" value="Double Clp-N motif"/>
    <property type="match status" value="1"/>
</dbReference>
<reference evidence="8 9" key="1">
    <citation type="submission" date="2019-03" db="EMBL/GenBank/DDBJ databases">
        <title>Genomic Encyclopedia of Type Strains, Phase IV (KMG-IV): sequencing the most valuable type-strain genomes for metagenomic binning, comparative biology and taxonomic classification.</title>
        <authorList>
            <person name="Goeker M."/>
        </authorList>
    </citation>
    <scope>NUCLEOTIDE SEQUENCE [LARGE SCALE GENOMIC DNA]</scope>
    <source>
        <strain evidence="8 9">DSM 100433</strain>
    </source>
</reference>
<dbReference type="Gene3D" id="1.10.8.60">
    <property type="match status" value="1"/>
</dbReference>
<evidence type="ECO:0000256" key="4">
    <source>
        <dbReference type="ARBA" id="ARBA00023186"/>
    </source>
</evidence>
<dbReference type="Pfam" id="PF10431">
    <property type="entry name" value="ClpB_D2-small"/>
    <property type="match status" value="1"/>
</dbReference>
<dbReference type="CDD" id="cd19499">
    <property type="entry name" value="RecA-like_ClpB_Hsp104-like"/>
    <property type="match status" value="1"/>
</dbReference>
<dbReference type="PANTHER" id="PTHR11638:SF175">
    <property type="entry name" value="ATP-DEPENDENT CLP PROTEASE, ATP-BINDING SUBUNIT CLPC"/>
    <property type="match status" value="1"/>
</dbReference>
<dbReference type="GO" id="GO:0016887">
    <property type="term" value="F:ATP hydrolysis activity"/>
    <property type="evidence" value="ECO:0007669"/>
    <property type="project" value="InterPro"/>
</dbReference>
<dbReference type="PROSITE" id="PS51903">
    <property type="entry name" value="CLP_R"/>
    <property type="match status" value="1"/>
</dbReference>
<evidence type="ECO:0000256" key="1">
    <source>
        <dbReference type="ARBA" id="ARBA00022737"/>
    </source>
</evidence>
<dbReference type="InterPro" id="IPR028299">
    <property type="entry name" value="ClpA/B_CS2"/>
</dbReference>
<proteinExistence type="inferred from homology"/>
<comment type="similarity">
    <text evidence="6">Belongs to the ClpA/ClpB family.</text>
</comment>
<dbReference type="Gene3D" id="1.10.1780.10">
    <property type="entry name" value="Clp, N-terminal domain"/>
    <property type="match status" value="1"/>
</dbReference>
<dbReference type="AlphaFoldDB" id="A0A9X8Y9F4"/>
<dbReference type="InterPro" id="IPR018368">
    <property type="entry name" value="ClpA/B_CS1"/>
</dbReference>
<accession>A0A9X8Y9F4</accession>
<dbReference type="PRINTS" id="PR00300">
    <property type="entry name" value="CLPPROTEASEA"/>
</dbReference>
<dbReference type="CDD" id="cd00009">
    <property type="entry name" value="AAA"/>
    <property type="match status" value="1"/>
</dbReference>
<keyword evidence="8" id="KW-0645">Protease</keyword>
<dbReference type="InterPro" id="IPR041546">
    <property type="entry name" value="ClpA/ClpB_AAA_lid"/>
</dbReference>
<dbReference type="InterPro" id="IPR019489">
    <property type="entry name" value="Clp_ATPase_C"/>
</dbReference>
<comment type="caution">
    <text evidence="8">The sequence shown here is derived from an EMBL/GenBank/DDBJ whole genome shotgun (WGS) entry which is preliminary data.</text>
</comment>
<dbReference type="Pfam" id="PF00004">
    <property type="entry name" value="AAA"/>
    <property type="match status" value="1"/>
</dbReference>
<dbReference type="FunFam" id="3.40.50.300:FF:000010">
    <property type="entry name" value="Chaperone clpB 1, putative"/>
    <property type="match status" value="1"/>
</dbReference>
<keyword evidence="4 6" id="KW-0143">Chaperone</keyword>
<dbReference type="InterPro" id="IPR003593">
    <property type="entry name" value="AAA+_ATPase"/>
</dbReference>
<name>A0A9X8Y9F4_9FIRM</name>
<dbReference type="Gene3D" id="3.40.50.300">
    <property type="entry name" value="P-loop containing nucleotide triphosphate hydrolases"/>
    <property type="match status" value="3"/>
</dbReference>
<dbReference type="GO" id="GO:0006508">
    <property type="term" value="P:proteolysis"/>
    <property type="evidence" value="ECO:0007669"/>
    <property type="project" value="UniProtKB-KW"/>
</dbReference>
<evidence type="ECO:0000256" key="3">
    <source>
        <dbReference type="ARBA" id="ARBA00022840"/>
    </source>
</evidence>
<dbReference type="InterPro" id="IPR003959">
    <property type="entry name" value="ATPase_AAA_core"/>
</dbReference>
<dbReference type="GO" id="GO:0034605">
    <property type="term" value="P:cellular response to heat"/>
    <property type="evidence" value="ECO:0007669"/>
    <property type="project" value="TreeGrafter"/>
</dbReference>
<dbReference type="RefSeq" id="WP_132083683.1">
    <property type="nucleotide sequence ID" value="NZ_SLUK01000001.1"/>
</dbReference>
<protein>
    <submittedName>
        <fullName evidence="8">ATP-dependent Clp protease ATP-binding subunit ClpC</fullName>
    </submittedName>
</protein>
<gene>
    <name evidence="8" type="ORF">EDD78_101335</name>
</gene>
<feature type="domain" description="Clp R" evidence="7">
    <location>
        <begin position="4"/>
        <end position="146"/>
    </location>
</feature>
<sequence length="802" mass="87655">MYRFSSLTQKANEALNCAIQLAGELGHTYVGSEHLLLGLLHDEQNVCRLAFPDKKVTYERLYQLISDAVGRGCPCVLTPSDFTPRLRRILEMATIYSRICTQPNVGTDHIFMALLKEPECYALRFLKLMEIDPERLYRTLTAAAAAAAPTAAERAAQPKGATGKKGLLERFCRNLTALAHQGLLDPVIGREEELRRVVQILSRRQKNNPCLVGEAGVGKTAIVEGLAQMIASGDVPARLLPKQVLSVDIALLVAGTKYRGEFEERFKKLLDEVVAAGNVILFIDELHTIMGAGAAEGAVDAANILKPQLARGEIQLIGATTIKEYRKHIEKDCALERRFQCVQVGEPGVEQSIAIIKGVRERYEQHHGMLITDEAIEAAVSLSRRYVPERYLPDKAIDLIDEACAMVTLDAKKEADSSLEGRCEAALLEGDFELASTLSPQRLAQDRDGSYQFGLLSGASTPCRSLGAQDIKRLITLSTGIATDADADEGMSAGALAERLKKRVIGQEKAIEAVSHAIARAKSGLSDERRPIGSFIFLGPSGVGKTELAKALAEAIFQDEHSLIRVDMSEYMEKHTVSRLIGAPPGYVGHDDGGMLTDRVRTHPYSLVLLDEIEKAHPDIFNLLLQILEEGEVTDSQGRVVSFRNTVIIMTSNLGVAQLGQMASLGFGAESSDGYKKSEGIAGLRRFLRPELLGRVDEIVSFGTLSDQEIAKVASRELEMLRERLERKGVSASFTEALVKETARRGYHKASGARELRRVIAAEIADPLSDKILHGELSQGDEIVCDFDGKEYRFQIGQGAAV</sequence>
<dbReference type="Pfam" id="PF17871">
    <property type="entry name" value="AAA_lid_9"/>
    <property type="match status" value="1"/>
</dbReference>
<dbReference type="InterPro" id="IPR050130">
    <property type="entry name" value="ClpA_ClpB"/>
</dbReference>
<dbReference type="PANTHER" id="PTHR11638">
    <property type="entry name" value="ATP-DEPENDENT CLP PROTEASE"/>
    <property type="match status" value="1"/>
</dbReference>
<evidence type="ECO:0000256" key="5">
    <source>
        <dbReference type="PROSITE-ProRule" id="PRU01251"/>
    </source>
</evidence>
<evidence type="ECO:0000256" key="6">
    <source>
        <dbReference type="RuleBase" id="RU004432"/>
    </source>
</evidence>
<dbReference type="SMART" id="SM01086">
    <property type="entry name" value="ClpB_D2-small"/>
    <property type="match status" value="1"/>
</dbReference>
<keyword evidence="1 5" id="KW-0677">Repeat</keyword>
<dbReference type="FunFam" id="3.40.50.300:FF:000025">
    <property type="entry name" value="ATP-dependent Clp protease subunit"/>
    <property type="match status" value="1"/>
</dbReference>
<dbReference type="EMBL" id="SLUK01000001">
    <property type="protein sequence ID" value="TCL45352.1"/>
    <property type="molecule type" value="Genomic_DNA"/>
</dbReference>
<dbReference type="Proteomes" id="UP000294682">
    <property type="component" value="Unassembled WGS sequence"/>
</dbReference>
<dbReference type="GO" id="GO:0008233">
    <property type="term" value="F:peptidase activity"/>
    <property type="evidence" value="ECO:0007669"/>
    <property type="project" value="UniProtKB-KW"/>
</dbReference>